<evidence type="ECO:0000256" key="2">
    <source>
        <dbReference type="ARBA" id="ARBA00022723"/>
    </source>
</evidence>
<keyword evidence="3" id="KW-0378">Hydrolase</keyword>
<dbReference type="InterPro" id="IPR001279">
    <property type="entry name" value="Metallo-B-lactamas"/>
</dbReference>
<comment type="cofactor">
    <cofactor evidence="1">
        <name>Zn(2+)</name>
        <dbReference type="ChEBI" id="CHEBI:29105"/>
    </cofactor>
</comment>
<sequence length="231" mass="25605">MVKILRTGPLGVNSLVVELCENKVFIVDPACCEYCGDKTVISDYLKETKKEPVALVLTHGHFDHVAGLPVLKEFYPDIPVLIHNADSQMIGKNSSKIQKEELDAIGFSDFLSAVNALPSADCFLEDKKTLFDCMDHFSAGLSEKVKSSLKNWKILHTPGHTMGSVCLYNESEKLLLSGDTVFYGSYGRTDLGGSEVLMMQSLKKLKQDVDGKTLVYPGHDYCGFKMGEFFF</sequence>
<protein>
    <submittedName>
        <fullName evidence="6">Glyoxylase, beta-lactamase superfamily II</fullName>
    </submittedName>
</protein>
<evidence type="ECO:0000313" key="6">
    <source>
        <dbReference type="EMBL" id="SJZ70713.1"/>
    </source>
</evidence>
<keyword evidence="7" id="KW-1185">Reference proteome</keyword>
<evidence type="ECO:0000313" key="7">
    <source>
        <dbReference type="Proteomes" id="UP000190395"/>
    </source>
</evidence>
<evidence type="ECO:0000256" key="1">
    <source>
        <dbReference type="ARBA" id="ARBA00001947"/>
    </source>
</evidence>
<dbReference type="InterPro" id="IPR051453">
    <property type="entry name" value="MBL_Glyoxalase_II"/>
</dbReference>
<dbReference type="SUPFAM" id="SSF56281">
    <property type="entry name" value="Metallo-hydrolase/oxidoreductase"/>
    <property type="match status" value="1"/>
</dbReference>
<accession>A0A1T4MUR3</accession>
<organism evidence="6 7">
    <name type="scientific">Treponema berlinense</name>
    <dbReference type="NCBI Taxonomy" id="225004"/>
    <lineage>
        <taxon>Bacteria</taxon>
        <taxon>Pseudomonadati</taxon>
        <taxon>Spirochaetota</taxon>
        <taxon>Spirochaetia</taxon>
        <taxon>Spirochaetales</taxon>
        <taxon>Treponemataceae</taxon>
        <taxon>Treponema</taxon>
    </lineage>
</organism>
<evidence type="ECO:0000259" key="5">
    <source>
        <dbReference type="SMART" id="SM00849"/>
    </source>
</evidence>
<dbReference type="GO" id="GO:0046872">
    <property type="term" value="F:metal ion binding"/>
    <property type="evidence" value="ECO:0007669"/>
    <property type="project" value="UniProtKB-KW"/>
</dbReference>
<feature type="domain" description="Metallo-beta-lactamase" evidence="5">
    <location>
        <begin position="11"/>
        <end position="219"/>
    </location>
</feature>
<dbReference type="PANTHER" id="PTHR46233:SF3">
    <property type="entry name" value="HYDROXYACYLGLUTATHIONE HYDROLASE GLOC"/>
    <property type="match status" value="1"/>
</dbReference>
<proteinExistence type="predicted"/>
<dbReference type="CDD" id="cd06262">
    <property type="entry name" value="metallo-hydrolase-like_MBL-fold"/>
    <property type="match status" value="1"/>
</dbReference>
<dbReference type="Proteomes" id="UP000190395">
    <property type="component" value="Unassembled WGS sequence"/>
</dbReference>
<dbReference type="RefSeq" id="WP_078930772.1">
    <property type="nucleotide sequence ID" value="NZ_FUXC01000004.1"/>
</dbReference>
<dbReference type="GO" id="GO:0016787">
    <property type="term" value="F:hydrolase activity"/>
    <property type="evidence" value="ECO:0007669"/>
    <property type="project" value="UniProtKB-KW"/>
</dbReference>
<name>A0A1T4MUR3_9SPIR</name>
<reference evidence="6 7" key="1">
    <citation type="submission" date="2017-02" db="EMBL/GenBank/DDBJ databases">
        <authorList>
            <person name="Peterson S.W."/>
        </authorList>
    </citation>
    <scope>NUCLEOTIDE SEQUENCE [LARGE SCALE GENOMIC DNA]</scope>
    <source>
        <strain evidence="6 7">ATCC BAA-909</strain>
    </source>
</reference>
<dbReference type="PANTHER" id="PTHR46233">
    <property type="entry name" value="HYDROXYACYLGLUTATHIONE HYDROLASE GLOC"/>
    <property type="match status" value="1"/>
</dbReference>
<evidence type="ECO:0000256" key="4">
    <source>
        <dbReference type="ARBA" id="ARBA00022833"/>
    </source>
</evidence>
<dbReference type="Gene3D" id="3.60.15.10">
    <property type="entry name" value="Ribonuclease Z/Hydroxyacylglutathione hydrolase-like"/>
    <property type="match status" value="1"/>
</dbReference>
<dbReference type="STRING" id="225004.SAMN02745152_01021"/>
<dbReference type="Pfam" id="PF00753">
    <property type="entry name" value="Lactamase_B"/>
    <property type="match status" value="2"/>
</dbReference>
<dbReference type="AlphaFoldDB" id="A0A1T4MUR3"/>
<dbReference type="InterPro" id="IPR036866">
    <property type="entry name" value="RibonucZ/Hydroxyglut_hydro"/>
</dbReference>
<gene>
    <name evidence="6" type="ORF">SAMN02745152_01021</name>
</gene>
<dbReference type="GeneID" id="303367274"/>
<dbReference type="OrthoDB" id="9802248at2"/>
<dbReference type="SMART" id="SM00849">
    <property type="entry name" value="Lactamase_B"/>
    <property type="match status" value="1"/>
</dbReference>
<evidence type="ECO:0000256" key="3">
    <source>
        <dbReference type="ARBA" id="ARBA00022801"/>
    </source>
</evidence>
<keyword evidence="2" id="KW-0479">Metal-binding</keyword>
<dbReference type="EMBL" id="FUXC01000004">
    <property type="protein sequence ID" value="SJZ70713.1"/>
    <property type="molecule type" value="Genomic_DNA"/>
</dbReference>
<keyword evidence="4" id="KW-0862">Zinc</keyword>